<dbReference type="EMBL" id="CP061723">
    <property type="protein sequence ID" value="QOD00378.1"/>
    <property type="molecule type" value="Genomic_DNA"/>
</dbReference>
<evidence type="ECO:0000259" key="2">
    <source>
        <dbReference type="PROSITE" id="PS50943"/>
    </source>
</evidence>
<sequence>MTDEFGITMRHPKGFPAKLARLRANAEMTQKDLAKVSGISVPQIGRYETGLSMPRMTALVKLSKALGVTVEQLQDFDDEPESVSIILEEQDGVELPMTIQKTAMDKLQQLSDDTGQPLEEVISGALLWGLKMIKENPEMADDFRKRIAASKKKDSSGR</sequence>
<dbReference type="CDD" id="cd00093">
    <property type="entry name" value="HTH_XRE"/>
    <property type="match status" value="1"/>
</dbReference>
<dbReference type="Gene3D" id="1.10.260.40">
    <property type="entry name" value="lambda repressor-like DNA-binding domains"/>
    <property type="match status" value="1"/>
</dbReference>
<feature type="domain" description="HTH cro/C1-type" evidence="2">
    <location>
        <begin position="19"/>
        <end position="73"/>
    </location>
</feature>
<organism evidence="3 4">
    <name type="scientific">Pseudomonas putida</name>
    <name type="common">Arthrobacter siderocapsulatus</name>
    <dbReference type="NCBI Taxonomy" id="303"/>
    <lineage>
        <taxon>Bacteria</taxon>
        <taxon>Pseudomonadati</taxon>
        <taxon>Pseudomonadota</taxon>
        <taxon>Gammaproteobacteria</taxon>
        <taxon>Pseudomonadales</taxon>
        <taxon>Pseudomonadaceae</taxon>
        <taxon>Pseudomonas</taxon>
    </lineage>
</organism>
<protein>
    <submittedName>
        <fullName evidence="3">Helix-turn-helix transcriptional regulator</fullName>
    </submittedName>
</protein>
<dbReference type="Pfam" id="PF01381">
    <property type="entry name" value="HTH_3"/>
    <property type="match status" value="1"/>
</dbReference>
<dbReference type="PANTHER" id="PTHR46797:SF1">
    <property type="entry name" value="METHYLPHOSPHONATE SYNTHASE"/>
    <property type="match status" value="1"/>
</dbReference>
<dbReference type="AlphaFoldDB" id="A0ABD7BJE3"/>
<dbReference type="PANTHER" id="PTHR46797">
    <property type="entry name" value="HTH-TYPE TRANSCRIPTIONAL REGULATOR"/>
    <property type="match status" value="1"/>
</dbReference>
<evidence type="ECO:0000256" key="1">
    <source>
        <dbReference type="ARBA" id="ARBA00023125"/>
    </source>
</evidence>
<dbReference type="InterPro" id="IPR010982">
    <property type="entry name" value="Lambda_DNA-bd_dom_sf"/>
</dbReference>
<accession>A0ABD7BJE3</accession>
<reference evidence="3 4" key="1">
    <citation type="submission" date="2020-09" db="EMBL/GenBank/DDBJ databases">
        <title>Co-existence of a novel multidrug-resistance efflux pump with carbapenem resistance gene blaVIM-2 in one megaplasmid in Pseudomonas putida.</title>
        <authorList>
            <person name="Peng K."/>
            <person name="Li R."/>
        </authorList>
    </citation>
    <scope>NUCLEOTIDE SEQUENCE [LARGE SCALE GENOMIC DNA]</scope>
    <source>
        <strain evidence="3 4">ZXPA-20</strain>
    </source>
</reference>
<dbReference type="GO" id="GO:0003677">
    <property type="term" value="F:DNA binding"/>
    <property type="evidence" value="ECO:0007669"/>
    <property type="project" value="UniProtKB-KW"/>
</dbReference>
<proteinExistence type="predicted"/>
<keyword evidence="1" id="KW-0238">DNA-binding</keyword>
<dbReference type="InterPro" id="IPR001387">
    <property type="entry name" value="Cro/C1-type_HTH"/>
</dbReference>
<evidence type="ECO:0000313" key="3">
    <source>
        <dbReference type="EMBL" id="QOD00378.1"/>
    </source>
</evidence>
<dbReference type="SUPFAM" id="SSF47413">
    <property type="entry name" value="lambda repressor-like DNA-binding domains"/>
    <property type="match status" value="1"/>
</dbReference>
<evidence type="ECO:0000313" key="4">
    <source>
        <dbReference type="Proteomes" id="UP000516786"/>
    </source>
</evidence>
<dbReference type="RefSeq" id="WP_191087600.1">
    <property type="nucleotide sequence ID" value="NZ_CP061723.1"/>
</dbReference>
<dbReference type="Proteomes" id="UP000516786">
    <property type="component" value="Chromosome"/>
</dbReference>
<name>A0ABD7BJE3_PSEPU</name>
<dbReference type="SMART" id="SM00530">
    <property type="entry name" value="HTH_XRE"/>
    <property type="match status" value="1"/>
</dbReference>
<gene>
    <name evidence="3" type="ORF">ID616_12080</name>
</gene>
<dbReference type="InterPro" id="IPR050807">
    <property type="entry name" value="TransReg_Diox_bact_type"/>
</dbReference>
<dbReference type="PROSITE" id="PS50943">
    <property type="entry name" value="HTH_CROC1"/>
    <property type="match status" value="1"/>
</dbReference>